<evidence type="ECO:0000256" key="2">
    <source>
        <dbReference type="ARBA" id="ARBA00022840"/>
    </source>
</evidence>
<keyword evidence="5" id="KW-1185">Reference proteome</keyword>
<dbReference type="InterPro" id="IPR036388">
    <property type="entry name" value="WH-like_DNA-bd_sf"/>
</dbReference>
<dbReference type="RefSeq" id="WP_142002658.1">
    <property type="nucleotide sequence ID" value="NZ_VFML01000002.1"/>
</dbReference>
<evidence type="ECO:0000259" key="3">
    <source>
        <dbReference type="PROSITE" id="PS00622"/>
    </source>
</evidence>
<dbReference type="SUPFAM" id="SSF46894">
    <property type="entry name" value="C-terminal effector domain of the bipartite response regulators"/>
    <property type="match status" value="1"/>
</dbReference>
<comment type="caution">
    <text evidence="4">The sequence shown here is derived from an EMBL/GenBank/DDBJ whole genome shotgun (WGS) entry which is preliminary data.</text>
</comment>
<dbReference type="InterPro" id="IPR016032">
    <property type="entry name" value="Sig_transdc_resp-reg_C-effctor"/>
</dbReference>
<name>A0A542CS60_AMYCI</name>
<dbReference type="AlphaFoldDB" id="A0A542CS60"/>
<accession>A0A542CS60</accession>
<dbReference type="GO" id="GO:0005737">
    <property type="term" value="C:cytoplasm"/>
    <property type="evidence" value="ECO:0007669"/>
    <property type="project" value="TreeGrafter"/>
</dbReference>
<organism evidence="4 5">
    <name type="scientific">Amycolatopsis cihanbeyliensis</name>
    <dbReference type="NCBI Taxonomy" id="1128664"/>
    <lineage>
        <taxon>Bacteria</taxon>
        <taxon>Bacillati</taxon>
        <taxon>Actinomycetota</taxon>
        <taxon>Actinomycetes</taxon>
        <taxon>Pseudonocardiales</taxon>
        <taxon>Pseudonocardiaceae</taxon>
        <taxon>Amycolatopsis</taxon>
    </lineage>
</organism>
<evidence type="ECO:0000313" key="5">
    <source>
        <dbReference type="Proteomes" id="UP000320876"/>
    </source>
</evidence>
<dbReference type="CDD" id="cd06170">
    <property type="entry name" value="LuxR_C_like"/>
    <property type="match status" value="1"/>
</dbReference>
<gene>
    <name evidence="4" type="ORF">FB471_5799</name>
</gene>
<dbReference type="Gene3D" id="1.10.10.10">
    <property type="entry name" value="Winged helix-like DNA-binding domain superfamily/Winged helix DNA-binding domain"/>
    <property type="match status" value="1"/>
</dbReference>
<dbReference type="Gene3D" id="3.40.50.300">
    <property type="entry name" value="P-loop containing nucleotide triphosphate hydrolases"/>
    <property type="match status" value="1"/>
</dbReference>
<evidence type="ECO:0000256" key="1">
    <source>
        <dbReference type="ARBA" id="ARBA00022741"/>
    </source>
</evidence>
<dbReference type="OrthoDB" id="4335782at2"/>
<keyword evidence="2" id="KW-0067">ATP-binding</keyword>
<dbReference type="SMART" id="SM00421">
    <property type="entry name" value="HTH_LUXR"/>
    <property type="match status" value="1"/>
</dbReference>
<sequence>MPVRPGHDPLVDRDVELCRLDEHVRALADRRESAAVTLAGPSGTGLTTLLEHVVRRARERELTVALARCSPAEVELPYGVVSQLGAELSHAAYRPSLRALSRTGQETAAVAELCAEFLALARHGPVLLAVDDAHWADPLSRRWLRAFAARLRQAPVLLVRTLVPGASTPDHHPPGIEHPVTVRPLGEEAVDELIGSRLGERADRSFLAGATELTGGRVAVLRPSLDRYARDSLTPVAERLPVLAGYVAEVLGERAARIVDRLPPEALAVVRAIAVAGDDLEPTFVHALASPRTPPATAVLDGLAALGLVTRTERPRLTAPTVRARVLAGMGTGERERMAGRAAELARRMALPDERIACLLPAAPPGTVGWGVPLLRRVAERARAAGEPDDAAALLNRALRERPGPELRHELLTDLALTERPGDPDAAARRLRQVLLEAGPEIPLRGLVRAADLLQALGEAPVARHAIAAACARRAPGAAGPLAAIGLLAAGDGIADPVLPECPLPGLPDLPADPVQAGVLAWRLTMRGGWRSRARELASTALRSAGGDRPFGPRIHACRALLYAEEPEEAVLGLDQVLRDARRQGAPMPAVLALLELARCELARGNLAPAAEDLAAARAQLPPESWPPRVVPDLLALEAGLHFARDEPEEAERVLAVPLPAAAAEGMAWAHLQYARGRLRMLLADPGAALPRFLECGRTLMLRRCLNPAVSAWRSMAAAAHAAGGDHAAAEPLTRAAVRLARRWGGPDTLGAVHLLAASSRCGDPVDHLRAAVPLLRRSPARRSRALAESAMSRIAAGDRDGVQRLLDAPAAAGGPGAVPWHGSLSAQERRIATLAAAGWSTTRIAGLLTLGGRTVEQRLTRVYRKLGLSGRAQLVSIFHPATMAG</sequence>
<protein>
    <submittedName>
        <fullName evidence="4">Regulatory LuxR family protein</fullName>
    </submittedName>
</protein>
<dbReference type="GO" id="GO:0005524">
    <property type="term" value="F:ATP binding"/>
    <property type="evidence" value="ECO:0007669"/>
    <property type="project" value="UniProtKB-KW"/>
</dbReference>
<dbReference type="SUPFAM" id="SSF52540">
    <property type="entry name" value="P-loop containing nucleoside triphosphate hydrolases"/>
    <property type="match status" value="1"/>
</dbReference>
<dbReference type="InterPro" id="IPR027417">
    <property type="entry name" value="P-loop_NTPase"/>
</dbReference>
<dbReference type="Pfam" id="PF00196">
    <property type="entry name" value="GerE"/>
    <property type="match status" value="1"/>
</dbReference>
<dbReference type="PANTHER" id="PTHR16305">
    <property type="entry name" value="TESTICULAR SOLUBLE ADENYLYL CYCLASE"/>
    <property type="match status" value="1"/>
</dbReference>
<dbReference type="InterPro" id="IPR041664">
    <property type="entry name" value="AAA_16"/>
</dbReference>
<reference evidence="4 5" key="1">
    <citation type="submission" date="2019-06" db="EMBL/GenBank/DDBJ databases">
        <title>Sequencing the genomes of 1000 actinobacteria strains.</title>
        <authorList>
            <person name="Klenk H.-P."/>
        </authorList>
    </citation>
    <scope>NUCLEOTIDE SEQUENCE [LARGE SCALE GENOMIC DNA]</scope>
    <source>
        <strain evidence="4 5">DSM 45679</strain>
    </source>
</reference>
<dbReference type="Proteomes" id="UP000320876">
    <property type="component" value="Unassembled WGS sequence"/>
</dbReference>
<dbReference type="GO" id="GO:0004016">
    <property type="term" value="F:adenylate cyclase activity"/>
    <property type="evidence" value="ECO:0007669"/>
    <property type="project" value="TreeGrafter"/>
</dbReference>
<dbReference type="PROSITE" id="PS00622">
    <property type="entry name" value="HTH_LUXR_1"/>
    <property type="match status" value="1"/>
</dbReference>
<dbReference type="PANTHER" id="PTHR16305:SF35">
    <property type="entry name" value="TRANSCRIPTIONAL ACTIVATOR DOMAIN"/>
    <property type="match status" value="1"/>
</dbReference>
<dbReference type="GO" id="GO:0003677">
    <property type="term" value="F:DNA binding"/>
    <property type="evidence" value="ECO:0007669"/>
    <property type="project" value="InterPro"/>
</dbReference>
<proteinExistence type="predicted"/>
<dbReference type="GO" id="GO:0006355">
    <property type="term" value="P:regulation of DNA-templated transcription"/>
    <property type="evidence" value="ECO:0007669"/>
    <property type="project" value="InterPro"/>
</dbReference>
<keyword evidence="1" id="KW-0547">Nucleotide-binding</keyword>
<dbReference type="Pfam" id="PF13191">
    <property type="entry name" value="AAA_16"/>
    <property type="match status" value="1"/>
</dbReference>
<feature type="domain" description="HTH luxR-type" evidence="3">
    <location>
        <begin position="839"/>
        <end position="866"/>
    </location>
</feature>
<evidence type="ECO:0000313" key="4">
    <source>
        <dbReference type="EMBL" id="TQI93659.1"/>
    </source>
</evidence>
<dbReference type="EMBL" id="VFML01000002">
    <property type="protein sequence ID" value="TQI93659.1"/>
    <property type="molecule type" value="Genomic_DNA"/>
</dbReference>
<dbReference type="InterPro" id="IPR000792">
    <property type="entry name" value="Tscrpt_reg_LuxR_C"/>
</dbReference>